<feature type="region of interest" description="Disordered" evidence="8">
    <location>
        <begin position="1246"/>
        <end position="1266"/>
    </location>
</feature>
<dbReference type="CDD" id="cd01983">
    <property type="entry name" value="SIMIBI"/>
    <property type="match status" value="1"/>
</dbReference>
<dbReference type="InterPro" id="IPR051539">
    <property type="entry name" value="T4SS-coupling_protein"/>
</dbReference>
<proteinExistence type="inferred from homology"/>
<feature type="coiled-coil region" evidence="7">
    <location>
        <begin position="917"/>
        <end position="944"/>
    </location>
</feature>
<gene>
    <name evidence="9" type="ORF">Vlu01_47280</name>
</gene>
<dbReference type="PANTHER" id="PTHR37937:SF1">
    <property type="entry name" value="CONJUGATIVE TRANSFER: DNA TRANSPORT"/>
    <property type="match status" value="1"/>
</dbReference>
<keyword evidence="4" id="KW-0812">Transmembrane</keyword>
<keyword evidence="10" id="KW-1185">Reference proteome</keyword>
<dbReference type="InterPro" id="IPR027417">
    <property type="entry name" value="P-loop_NTPase"/>
</dbReference>
<evidence type="ECO:0000256" key="5">
    <source>
        <dbReference type="ARBA" id="ARBA00022989"/>
    </source>
</evidence>
<comment type="subcellular location">
    <subcellularLocation>
        <location evidence="1">Cell membrane</location>
        <topology evidence="1">Multi-pass membrane protein</topology>
    </subcellularLocation>
</comment>
<keyword evidence="3" id="KW-1003">Cell membrane</keyword>
<dbReference type="InterPro" id="IPR043504">
    <property type="entry name" value="Peptidase_S1_PA_chymotrypsin"/>
</dbReference>
<dbReference type="Gene3D" id="1.25.40.10">
    <property type="entry name" value="Tetratricopeptide repeat domain"/>
    <property type="match status" value="3"/>
</dbReference>
<evidence type="ECO:0000256" key="7">
    <source>
        <dbReference type="SAM" id="Coils"/>
    </source>
</evidence>
<dbReference type="Pfam" id="PF02534">
    <property type="entry name" value="T4SS-DNA_transf"/>
    <property type="match status" value="1"/>
</dbReference>
<dbReference type="EMBL" id="BOPB01000030">
    <property type="protein sequence ID" value="GIJ24104.1"/>
    <property type="molecule type" value="Genomic_DNA"/>
</dbReference>
<evidence type="ECO:0000256" key="1">
    <source>
        <dbReference type="ARBA" id="ARBA00004651"/>
    </source>
</evidence>
<keyword evidence="5" id="KW-1133">Transmembrane helix</keyword>
<evidence type="ECO:0000256" key="6">
    <source>
        <dbReference type="ARBA" id="ARBA00023136"/>
    </source>
</evidence>
<dbReference type="SMART" id="SM00028">
    <property type="entry name" value="TPR"/>
    <property type="match status" value="4"/>
</dbReference>
<evidence type="ECO:0000313" key="9">
    <source>
        <dbReference type="EMBL" id="GIJ24104.1"/>
    </source>
</evidence>
<dbReference type="InterPro" id="IPR011990">
    <property type="entry name" value="TPR-like_helical_dom_sf"/>
</dbReference>
<evidence type="ECO:0000256" key="8">
    <source>
        <dbReference type="SAM" id="MobiDB-lite"/>
    </source>
</evidence>
<dbReference type="Pfam" id="PF13365">
    <property type="entry name" value="Trypsin_2"/>
    <property type="match status" value="1"/>
</dbReference>
<evidence type="ECO:0000313" key="10">
    <source>
        <dbReference type="Proteomes" id="UP000643165"/>
    </source>
</evidence>
<keyword evidence="7" id="KW-0175">Coiled coil</keyword>
<dbReference type="Proteomes" id="UP000643165">
    <property type="component" value="Unassembled WGS sequence"/>
</dbReference>
<comment type="caution">
    <text evidence="9">The sequence shown here is derived from an EMBL/GenBank/DDBJ whole genome shotgun (WGS) entry which is preliminary data.</text>
</comment>
<name>A0ABQ4J1U0_9ACTN</name>
<dbReference type="PANTHER" id="PTHR37937">
    <property type="entry name" value="CONJUGATIVE TRANSFER: DNA TRANSPORT"/>
    <property type="match status" value="1"/>
</dbReference>
<sequence length="1710" mass="186052">MISRVVEISCTVGDAQRSRGSGLLIAPGVVLTAAHVVDESEPEGIRVRRADTEDPRDWITATARILPADADLDAALVLLDPTALSSHQPDGDEEPPDIAHIDVDEPLPFRAIGFPSVQATEAFRAEEHWDLEDVRGVTAPYSAGRQTLLSLDVTSSRPVHGRRARRRNDSGWAGLSGAAVWTSGLLVGVIVTDNGEFDGGGRLEAVPVTRLLADRDLQPHLPATWEHSGARRISNLTSFSVGTGQAIRIRSAQRSFSSQVQENLRTSLTALLHVEYQLVPFTGRSAELAQLTAWCATPARVSYAVLSGPGGSGKTRLAAELCRHAAADGWVAGIGTFAAEPAQTRLEAVRRPVLIVMDYVDSTPDTAAELLLGCLTGGARHPVRVVFLARSAPAFLPRLHAAMGLESHDPALDLRLSQLELDGAARYQHYLAARHAFSRLKGLPEPDEPMPPGAIPEAVPASPPEPPADLAPWLRVLSTPLLLHARALLDLLPPSATTEARAVGATPADRHDIDDLLDRLLDREDREFWAPTLHRHGLDSSGPRMDVFAVATFAGADTDDDARLVLNQVGALRDDHARAERLLQLLRETYGGSPLPSVRPDLLGERLIARRLIARDQVAGLFGDVDRVGQRSRMLEVLLRMTASPSSAAAEPARRVLTQLLDERLPELARQANDPLPDGSTPTSDAYLFAARIATALEQIEVPRAAAEASTVAFRAQARLHKLAATVLHQAATHYQQTDDTARAIRLLQDTTNAYLRLGRPDAATQSSDEAIGYLRRAPQLGQNNQLGRLLSTTSLVRMGTGNVEAAIETGQQAVALAEAASRDDPDGHLAALAEARRHLALAYLAAGQHSAAVATLHEAVHQPGLLPPLEAGRLRLAYAMALLGTADLPGALSQAAQAVDRFRTATPPHPVEMSAASVILANLRALAGELEEAEREIAVAVAIADTAADSDDDDVRFNRASVRLSAGSLLLQVDQVTARRYLQEARRMFQDLSGELPDQFEFAYAMTRLAYAEALYQLDDVDEALKEVRAADAMVEDLYARHPRRMYVLPVIAAKTRASLYFGLGRLPEAAEAISDAIDRLAELDPIGGRAHLGELYTLLALLRLESEEFREALPAAERAVAEFQRLSEDEPRTYLVQLLSAHLLQLAAAVRLSDEGFETEADDSVRRLTDSLRDQARTDESRQCLALVLYLRARVRYAQGELDEAIVLAQEALGVFEVMSPLFPGYHDDRRTVSTELDDWLRERDGGRTDGVASSAGSQPDTLGMLVVAPDPQQRRHRVVLGRHANQLVAAVEFRPVLVLGPQRSRKTTSMVIPTLLEWDGPAVVTSIRTDVLSGTVRQRAAMGEVAVFEPTERLVHGALVRKWNPIDDCRTWEGTVLTARSLVEAGRLTGRSGLRDEQFWYNLANQLLEALLFAAAATGCTMADVHRWVKTMDTAEVSARLTVALRYSDDGSNAVRAFAGIRALAPQTMTSVYATATTLLTAYSSAAVRRNSESDFQVDDFFDGRANTLYLCAPPEDQRLLAPIFTMLIQRVIAEAYRRHNSGQRQLPLLLLLDEAGNIARLENLDTLATSAAGTDIQLVTVFHDLAQMEAMYGEYRANSIANNHSALLLLPGNRDQRSQQLYRSLLSDDLVLGARHRSLRQLMPGTALCVYDHLSADVITLRSSSHDRDLRDHAGPSVVGDEDFAPLLAFNAGPHADLNRYGLRDT</sequence>
<dbReference type="SUPFAM" id="SSF48452">
    <property type="entry name" value="TPR-like"/>
    <property type="match status" value="2"/>
</dbReference>
<keyword evidence="6" id="KW-0472">Membrane</keyword>
<evidence type="ECO:0000256" key="3">
    <source>
        <dbReference type="ARBA" id="ARBA00022475"/>
    </source>
</evidence>
<evidence type="ECO:0000256" key="4">
    <source>
        <dbReference type="ARBA" id="ARBA00022692"/>
    </source>
</evidence>
<dbReference type="InterPro" id="IPR019734">
    <property type="entry name" value="TPR_rpt"/>
</dbReference>
<evidence type="ECO:0000256" key="2">
    <source>
        <dbReference type="ARBA" id="ARBA00008806"/>
    </source>
</evidence>
<dbReference type="SUPFAM" id="SSF52540">
    <property type="entry name" value="P-loop containing nucleoside triphosphate hydrolases"/>
    <property type="match status" value="2"/>
</dbReference>
<dbReference type="Gene3D" id="2.40.10.10">
    <property type="entry name" value="Trypsin-like serine proteases"/>
    <property type="match status" value="1"/>
</dbReference>
<dbReference type="SUPFAM" id="SSF50494">
    <property type="entry name" value="Trypsin-like serine proteases"/>
    <property type="match status" value="1"/>
</dbReference>
<organism evidence="9 10">
    <name type="scientific">Micromonospora lutea</name>
    <dbReference type="NCBI Taxonomy" id="419825"/>
    <lineage>
        <taxon>Bacteria</taxon>
        <taxon>Bacillati</taxon>
        <taxon>Actinomycetota</taxon>
        <taxon>Actinomycetes</taxon>
        <taxon>Micromonosporales</taxon>
        <taxon>Micromonosporaceae</taxon>
        <taxon>Micromonospora</taxon>
    </lineage>
</organism>
<protein>
    <recommendedName>
        <fullName evidence="11">Tetratricopeptide repeat protein</fullName>
    </recommendedName>
</protein>
<dbReference type="RefSeq" id="WP_204003379.1">
    <property type="nucleotide sequence ID" value="NZ_BOPB01000030.1"/>
</dbReference>
<accession>A0ABQ4J1U0</accession>
<dbReference type="Gene3D" id="3.40.50.300">
    <property type="entry name" value="P-loop containing nucleotide triphosphate hydrolases"/>
    <property type="match status" value="2"/>
</dbReference>
<dbReference type="Gene3D" id="1.10.8.80">
    <property type="entry name" value="Magnesium chelatase subunit I, C-Terminal domain"/>
    <property type="match status" value="1"/>
</dbReference>
<dbReference type="InterPro" id="IPR009003">
    <property type="entry name" value="Peptidase_S1_PA"/>
</dbReference>
<reference evidence="9 10" key="1">
    <citation type="submission" date="2021-01" db="EMBL/GenBank/DDBJ databases">
        <title>Whole genome shotgun sequence of Verrucosispora lutea NBRC 106530.</title>
        <authorList>
            <person name="Komaki H."/>
            <person name="Tamura T."/>
        </authorList>
    </citation>
    <scope>NUCLEOTIDE SEQUENCE [LARGE SCALE GENOMIC DNA]</scope>
    <source>
        <strain evidence="9 10">NBRC 106530</strain>
    </source>
</reference>
<dbReference type="InterPro" id="IPR003688">
    <property type="entry name" value="TraG/VirD4"/>
</dbReference>
<dbReference type="CDD" id="cd01127">
    <property type="entry name" value="TrwB_TraG_TraD_VirD4"/>
    <property type="match status" value="1"/>
</dbReference>
<comment type="similarity">
    <text evidence="2">Belongs to the VirD4/TraG family.</text>
</comment>
<evidence type="ECO:0008006" key="11">
    <source>
        <dbReference type="Google" id="ProtNLM"/>
    </source>
</evidence>